<evidence type="ECO:0000313" key="6">
    <source>
        <dbReference type="EMBL" id="MPM48088.1"/>
    </source>
</evidence>
<feature type="domain" description="Transposase IS66 central" evidence="2">
    <location>
        <begin position="181"/>
        <end position="465"/>
    </location>
</feature>
<dbReference type="Pfam" id="PF13817">
    <property type="entry name" value="DDE_Tnp_IS66_C"/>
    <property type="match status" value="1"/>
</dbReference>
<keyword evidence="1" id="KW-0175">Coiled coil</keyword>
<evidence type="ECO:0000259" key="3">
    <source>
        <dbReference type="Pfam" id="PF13005"/>
    </source>
</evidence>
<dbReference type="InterPro" id="IPR024463">
    <property type="entry name" value="Transposase_TnpC_homeodom"/>
</dbReference>
<evidence type="ECO:0000259" key="5">
    <source>
        <dbReference type="Pfam" id="PF13817"/>
    </source>
</evidence>
<dbReference type="PANTHER" id="PTHR33678">
    <property type="entry name" value="BLL1576 PROTEIN"/>
    <property type="match status" value="1"/>
</dbReference>
<evidence type="ECO:0000259" key="4">
    <source>
        <dbReference type="Pfam" id="PF13007"/>
    </source>
</evidence>
<comment type="caution">
    <text evidence="6">The sequence shown here is derived from an EMBL/GenBank/DDBJ whole genome shotgun (WGS) entry which is preliminary data.</text>
</comment>
<accession>A0A645A5V6</accession>
<dbReference type="PANTHER" id="PTHR33678:SF1">
    <property type="entry name" value="BLL1576 PROTEIN"/>
    <property type="match status" value="1"/>
</dbReference>
<dbReference type="Pfam" id="PF03050">
    <property type="entry name" value="DDE_Tnp_IS66"/>
    <property type="match status" value="1"/>
</dbReference>
<feature type="coiled-coil region" evidence="1">
    <location>
        <begin position="2"/>
        <end position="43"/>
    </location>
</feature>
<feature type="domain" description="Transposase IS66 zinc-finger binding" evidence="3">
    <location>
        <begin position="116"/>
        <end position="160"/>
    </location>
</feature>
<name>A0A645A5V6_9ZZZZ</name>
<sequence>MARDEYEELLELRKKVKEQEEKIETLNSQVENLTQAILHKNKKLFGASTEKTPIEGQISLFNEAEASTDSGAIEPTPENIIVSTHKRTPRKKGSKEAVIKDLPRETVECILEGEDSLCPYCATEMASIGKNVVRTEVEFVPPSVKVIEYVQYVYKCPECGTADSSADVIVKAPVPKPVMKRSLASPSTVAEVIYQKYVNGMPLYRQEHDWLQRGFNLSRSTMANWIIRSSNEWLKPMYNLMKKELHNCEIINADETRIQCNKEQGRKPSSQSFMWLYRSGESEDKNIVIFEYTRTRAGKHAQEFLKEFDGFLVTDAYAGYEKVENIIRCLCWSHVRRYFIESIPLDKGKEIPGSKGSEGRAFCDKLFKFERELKTLTPEERLIKRQEKSKPVLEDFWNWLETINPMNNKKLSEAITYAKNQRAYLENFLLDGRIPISNNAAENCIRPFAVGRRGWLFADTPKGAEASAIAYSIVETAKANNLNVFQYLSYLFRLLPNINSAENPQLLEQYLPWSGSLPECCYNKNSKQKNEESA</sequence>
<dbReference type="InterPro" id="IPR052344">
    <property type="entry name" value="Transposase-related"/>
</dbReference>
<dbReference type="EMBL" id="VSSQ01011949">
    <property type="protein sequence ID" value="MPM48088.1"/>
    <property type="molecule type" value="Genomic_DNA"/>
</dbReference>
<feature type="domain" description="Transposase TnpC homeodomain" evidence="4">
    <location>
        <begin position="33"/>
        <end position="107"/>
    </location>
</feature>
<dbReference type="AlphaFoldDB" id="A0A645A5V6"/>
<protein>
    <submittedName>
        <fullName evidence="6">IS66 family transposase ISCce5</fullName>
    </submittedName>
</protein>
<reference evidence="6" key="1">
    <citation type="submission" date="2019-08" db="EMBL/GenBank/DDBJ databases">
        <authorList>
            <person name="Kucharzyk K."/>
            <person name="Murdoch R.W."/>
            <person name="Higgins S."/>
            <person name="Loffler F."/>
        </authorList>
    </citation>
    <scope>NUCLEOTIDE SEQUENCE</scope>
</reference>
<gene>
    <name evidence="6" type="ORF">SDC9_94810</name>
</gene>
<organism evidence="6">
    <name type="scientific">bioreactor metagenome</name>
    <dbReference type="NCBI Taxonomy" id="1076179"/>
    <lineage>
        <taxon>unclassified sequences</taxon>
        <taxon>metagenomes</taxon>
        <taxon>ecological metagenomes</taxon>
    </lineage>
</organism>
<proteinExistence type="predicted"/>
<evidence type="ECO:0000259" key="2">
    <source>
        <dbReference type="Pfam" id="PF03050"/>
    </source>
</evidence>
<dbReference type="InterPro" id="IPR004291">
    <property type="entry name" value="Transposase_IS66_central"/>
</dbReference>
<dbReference type="InterPro" id="IPR039552">
    <property type="entry name" value="IS66_C"/>
</dbReference>
<evidence type="ECO:0000256" key="1">
    <source>
        <dbReference type="SAM" id="Coils"/>
    </source>
</evidence>
<dbReference type="NCBIfam" id="NF033517">
    <property type="entry name" value="transpos_IS66"/>
    <property type="match status" value="1"/>
</dbReference>
<feature type="domain" description="Transposase IS66 C-terminal" evidence="5">
    <location>
        <begin position="472"/>
        <end position="513"/>
    </location>
</feature>
<dbReference type="Pfam" id="PF13007">
    <property type="entry name" value="LZ_Tnp_IS66"/>
    <property type="match status" value="1"/>
</dbReference>
<dbReference type="Pfam" id="PF13005">
    <property type="entry name" value="zf-IS66"/>
    <property type="match status" value="1"/>
</dbReference>
<dbReference type="InterPro" id="IPR024474">
    <property type="entry name" value="Znf_dom_IS66"/>
</dbReference>